<feature type="domain" description="MD-2-related lipid-recognition" evidence="9">
    <location>
        <begin position="44"/>
        <end position="166"/>
    </location>
</feature>
<keyword evidence="11" id="KW-1185">Reference proteome</keyword>
<evidence type="ECO:0000313" key="10">
    <source>
        <dbReference type="EMBL" id="OBT95010.1"/>
    </source>
</evidence>
<dbReference type="OrthoDB" id="6409159at2759"/>
<dbReference type="AlphaFoldDB" id="A0A1B8GGR7"/>
<dbReference type="GO" id="GO:0032934">
    <property type="term" value="F:sterol binding"/>
    <property type="evidence" value="ECO:0007669"/>
    <property type="project" value="InterPro"/>
</dbReference>
<evidence type="ECO:0000256" key="5">
    <source>
        <dbReference type="ARBA" id="ARBA00022448"/>
    </source>
</evidence>
<keyword evidence="5" id="KW-0813">Transport</keyword>
<dbReference type="RefSeq" id="XP_018128743.1">
    <property type="nucleotide sequence ID" value="XM_018276929.2"/>
</dbReference>
<sequence length="178" mass="19134">MKFLAVVAPLLLSASALAIWGDKQQQSSLILEEGDKKIPGVSPLEHCSADFGGDILTLEHVNLNPNPPLAGKTLTIEAIGTFKEDIGKGAYVVLQVKYGLIKLLSTTADLCEQIKEVDMECPIKAGETKITKEVDLPAQIPPGKYTVTADVFTEDDRQITCLSATVQFKGSFGAFELV</sequence>
<accession>A0A1B8GGR7</accession>
<dbReference type="GO" id="GO:0032366">
    <property type="term" value="P:intracellular sterol transport"/>
    <property type="evidence" value="ECO:0007669"/>
    <property type="project" value="InterPro"/>
</dbReference>
<comment type="subunit">
    <text evidence="3">Monomer.</text>
</comment>
<dbReference type="GeneID" id="28840880"/>
<evidence type="ECO:0000256" key="1">
    <source>
        <dbReference type="ARBA" id="ARBA00002053"/>
    </source>
</evidence>
<comment type="function">
    <text evidence="1">Catalyzes the intermembrane transfer of phosphatidylglycerol and phosphatidylinositol.</text>
</comment>
<dbReference type="PANTHER" id="PTHR11306:SF0">
    <property type="entry name" value="PHOSPHATIDYLGLYCEROL_PHOSPHATIDYLINOSITOL TRANSFER PROTEIN"/>
    <property type="match status" value="1"/>
</dbReference>
<gene>
    <name evidence="10" type="primary">NPC2</name>
    <name evidence="10" type="ORF">VE01_07494</name>
</gene>
<evidence type="ECO:0000256" key="2">
    <source>
        <dbReference type="ARBA" id="ARBA00006370"/>
    </source>
</evidence>
<organism evidence="10 11">
    <name type="scientific">Pseudogymnoascus verrucosus</name>
    <dbReference type="NCBI Taxonomy" id="342668"/>
    <lineage>
        <taxon>Eukaryota</taxon>
        <taxon>Fungi</taxon>
        <taxon>Dikarya</taxon>
        <taxon>Ascomycota</taxon>
        <taxon>Pezizomycotina</taxon>
        <taxon>Leotiomycetes</taxon>
        <taxon>Thelebolales</taxon>
        <taxon>Thelebolaceae</taxon>
        <taxon>Pseudogymnoascus</taxon>
    </lineage>
</organism>
<dbReference type="InterPro" id="IPR033917">
    <property type="entry name" value="ML_PG-PI_TP"/>
</dbReference>
<feature type="chain" id="PRO_5008608568" description="Phosphatidylglycerol/phosphatidylinositol transfer protein" evidence="8">
    <location>
        <begin position="19"/>
        <end position="178"/>
    </location>
</feature>
<evidence type="ECO:0000256" key="8">
    <source>
        <dbReference type="SAM" id="SignalP"/>
    </source>
</evidence>
<dbReference type="CDD" id="cd00917">
    <property type="entry name" value="PG-PI_TP"/>
    <property type="match status" value="1"/>
</dbReference>
<dbReference type="InterPro" id="IPR039670">
    <property type="entry name" value="NPC2-like"/>
</dbReference>
<reference evidence="10 11" key="1">
    <citation type="submission" date="2016-03" db="EMBL/GenBank/DDBJ databases">
        <title>Comparative genomics of Pseudogymnoascus destructans, the fungus causing white-nose syndrome of bats.</title>
        <authorList>
            <person name="Palmer J.M."/>
            <person name="Drees K.P."/>
            <person name="Foster J.T."/>
            <person name="Lindner D.L."/>
        </authorList>
    </citation>
    <scope>NUCLEOTIDE SEQUENCE [LARGE SCALE GENOMIC DNA]</scope>
    <source>
        <strain evidence="10 11">UAMH 10579</strain>
    </source>
</reference>
<comment type="similarity">
    <text evidence="2">Belongs to the NPC2 family.</text>
</comment>
<keyword evidence="7" id="KW-0445">Lipid transport</keyword>
<name>A0A1B8GGR7_9PEZI</name>
<feature type="signal peptide" evidence="8">
    <location>
        <begin position="1"/>
        <end position="18"/>
    </location>
</feature>
<proteinExistence type="inferred from homology"/>
<evidence type="ECO:0000256" key="6">
    <source>
        <dbReference type="ARBA" id="ARBA00022729"/>
    </source>
</evidence>
<dbReference type="PANTHER" id="PTHR11306">
    <property type="entry name" value="NIEMANN PICK TYPE C2 PROTEIN NPC2-RELATED"/>
    <property type="match status" value="1"/>
</dbReference>
<evidence type="ECO:0000256" key="4">
    <source>
        <dbReference type="ARBA" id="ARBA00016056"/>
    </source>
</evidence>
<protein>
    <recommendedName>
        <fullName evidence="4">Phosphatidylglycerol/phosphatidylinositol transfer protein</fullName>
    </recommendedName>
</protein>
<dbReference type="SUPFAM" id="SSF81296">
    <property type="entry name" value="E set domains"/>
    <property type="match status" value="1"/>
</dbReference>
<dbReference type="EMBL" id="KV460239">
    <property type="protein sequence ID" value="OBT95010.1"/>
    <property type="molecule type" value="Genomic_DNA"/>
</dbReference>
<evidence type="ECO:0000256" key="7">
    <source>
        <dbReference type="ARBA" id="ARBA00023055"/>
    </source>
</evidence>
<dbReference type="Pfam" id="PF02221">
    <property type="entry name" value="E1_DerP2_DerF2"/>
    <property type="match status" value="1"/>
</dbReference>
<dbReference type="InterPro" id="IPR014756">
    <property type="entry name" value="Ig_E-set"/>
</dbReference>
<evidence type="ECO:0000259" key="9">
    <source>
        <dbReference type="SMART" id="SM00737"/>
    </source>
</evidence>
<evidence type="ECO:0000313" key="11">
    <source>
        <dbReference type="Proteomes" id="UP000091956"/>
    </source>
</evidence>
<keyword evidence="6 8" id="KW-0732">Signal</keyword>
<dbReference type="SMART" id="SM00737">
    <property type="entry name" value="ML"/>
    <property type="match status" value="1"/>
</dbReference>
<evidence type="ECO:0000256" key="3">
    <source>
        <dbReference type="ARBA" id="ARBA00011245"/>
    </source>
</evidence>
<dbReference type="Proteomes" id="UP000091956">
    <property type="component" value="Unassembled WGS sequence"/>
</dbReference>
<dbReference type="InterPro" id="IPR003172">
    <property type="entry name" value="ML_dom"/>
</dbReference>
<dbReference type="FunFam" id="2.60.40.770:FF:000004">
    <property type="entry name" value="Phosphatidylglycerol/phosphatidylinositol transfer protein"/>
    <property type="match status" value="1"/>
</dbReference>
<dbReference type="STRING" id="342668.A0A1B8GGR7"/>
<dbReference type="Gene3D" id="2.60.40.770">
    <property type="match status" value="1"/>
</dbReference>
<reference evidence="11" key="2">
    <citation type="journal article" date="2018" name="Nat. Commun.">
        <title>Extreme sensitivity to ultraviolet light in the fungal pathogen causing white-nose syndrome of bats.</title>
        <authorList>
            <person name="Palmer J.M."/>
            <person name="Drees K.P."/>
            <person name="Foster J.T."/>
            <person name="Lindner D.L."/>
        </authorList>
    </citation>
    <scope>NUCLEOTIDE SEQUENCE [LARGE SCALE GENOMIC DNA]</scope>
    <source>
        <strain evidence="11">UAMH 10579</strain>
    </source>
</reference>